<organism evidence="9 10">
    <name type="scientific">Lusitaniella coriacea LEGE 07157</name>
    <dbReference type="NCBI Taxonomy" id="945747"/>
    <lineage>
        <taxon>Bacteria</taxon>
        <taxon>Bacillati</taxon>
        <taxon>Cyanobacteriota</taxon>
        <taxon>Cyanophyceae</taxon>
        <taxon>Spirulinales</taxon>
        <taxon>Lusitaniellaceae</taxon>
        <taxon>Lusitaniella</taxon>
    </lineage>
</organism>
<dbReference type="PANTHER" id="PTHR43731:SF14">
    <property type="entry name" value="PRESENILIN-ASSOCIATED RHOMBOID-LIKE PROTEIN, MITOCHONDRIAL"/>
    <property type="match status" value="1"/>
</dbReference>
<dbReference type="GO" id="GO:0006508">
    <property type="term" value="P:proteolysis"/>
    <property type="evidence" value="ECO:0007669"/>
    <property type="project" value="UniProtKB-KW"/>
</dbReference>
<feature type="transmembrane region" description="Helical" evidence="7">
    <location>
        <begin position="115"/>
        <end position="134"/>
    </location>
</feature>
<reference evidence="9" key="1">
    <citation type="submission" date="2020-10" db="EMBL/GenBank/DDBJ databases">
        <authorList>
            <person name="Castelo-Branco R."/>
            <person name="Eusebio N."/>
            <person name="Adriana R."/>
            <person name="Vieira A."/>
            <person name="Brugerolle De Fraissinette N."/>
            <person name="Rezende De Castro R."/>
            <person name="Schneider M.P."/>
            <person name="Vasconcelos V."/>
            <person name="Leao P.N."/>
        </authorList>
    </citation>
    <scope>NUCLEOTIDE SEQUENCE</scope>
    <source>
        <strain evidence="9">LEGE 07157</strain>
    </source>
</reference>
<comment type="similarity">
    <text evidence="2">Belongs to the peptidase S54 family.</text>
</comment>
<dbReference type="Pfam" id="PF01694">
    <property type="entry name" value="Rhomboid"/>
    <property type="match status" value="1"/>
</dbReference>
<comment type="subcellular location">
    <subcellularLocation>
        <location evidence="1">Membrane</location>
        <topology evidence="1">Multi-pass membrane protein</topology>
    </subcellularLocation>
</comment>
<keyword evidence="5 7" id="KW-1133">Transmembrane helix</keyword>
<dbReference type="InterPro" id="IPR050925">
    <property type="entry name" value="Rhomboid_protease_S54"/>
</dbReference>
<evidence type="ECO:0000256" key="6">
    <source>
        <dbReference type="ARBA" id="ARBA00023136"/>
    </source>
</evidence>
<dbReference type="PANTHER" id="PTHR43731">
    <property type="entry name" value="RHOMBOID PROTEASE"/>
    <property type="match status" value="1"/>
</dbReference>
<name>A0A8J7IUK0_9CYAN</name>
<evidence type="ECO:0000256" key="7">
    <source>
        <dbReference type="SAM" id="Phobius"/>
    </source>
</evidence>
<dbReference type="EMBL" id="JADEWZ010000028">
    <property type="protein sequence ID" value="MBE9117662.1"/>
    <property type="molecule type" value="Genomic_DNA"/>
</dbReference>
<evidence type="ECO:0000256" key="4">
    <source>
        <dbReference type="ARBA" id="ARBA00022801"/>
    </source>
</evidence>
<dbReference type="InterPro" id="IPR022764">
    <property type="entry name" value="Peptidase_S54_rhomboid_dom"/>
</dbReference>
<dbReference type="AlphaFoldDB" id="A0A8J7IUK0"/>
<feature type="transmembrane region" description="Helical" evidence="7">
    <location>
        <begin position="261"/>
        <end position="285"/>
    </location>
</feature>
<accession>A0A8J7IUK0</accession>
<feature type="transmembrane region" description="Helical" evidence="7">
    <location>
        <begin position="146"/>
        <end position="168"/>
    </location>
</feature>
<feature type="transmembrane region" description="Helical" evidence="7">
    <location>
        <begin position="174"/>
        <end position="199"/>
    </location>
</feature>
<dbReference type="InterPro" id="IPR035952">
    <property type="entry name" value="Rhomboid-like_sf"/>
</dbReference>
<keyword evidence="3 7" id="KW-0812">Transmembrane</keyword>
<dbReference type="Gene3D" id="1.20.1540.10">
    <property type="entry name" value="Rhomboid-like"/>
    <property type="match status" value="1"/>
</dbReference>
<dbReference type="GO" id="GO:0016020">
    <property type="term" value="C:membrane"/>
    <property type="evidence" value="ECO:0007669"/>
    <property type="project" value="UniProtKB-SubCell"/>
</dbReference>
<evidence type="ECO:0000313" key="9">
    <source>
        <dbReference type="EMBL" id="MBE9117662.1"/>
    </source>
</evidence>
<evidence type="ECO:0000313" key="10">
    <source>
        <dbReference type="Proteomes" id="UP000654482"/>
    </source>
</evidence>
<dbReference type="Proteomes" id="UP000654482">
    <property type="component" value="Unassembled WGS sequence"/>
</dbReference>
<feature type="domain" description="Peptidase S54 rhomboid" evidence="8">
    <location>
        <begin position="105"/>
        <end position="244"/>
    </location>
</feature>
<feature type="transmembrane region" description="Helical" evidence="7">
    <location>
        <begin position="50"/>
        <end position="70"/>
    </location>
</feature>
<keyword evidence="9" id="KW-0645">Protease</keyword>
<evidence type="ECO:0000256" key="2">
    <source>
        <dbReference type="ARBA" id="ARBA00009045"/>
    </source>
</evidence>
<feature type="transmembrane region" description="Helical" evidence="7">
    <location>
        <begin position="206"/>
        <end position="225"/>
    </location>
</feature>
<gene>
    <name evidence="9" type="ORF">IQ249_17330</name>
</gene>
<keyword evidence="4" id="KW-0378">Hydrolase</keyword>
<evidence type="ECO:0000256" key="5">
    <source>
        <dbReference type="ARBA" id="ARBA00022989"/>
    </source>
</evidence>
<comment type="caution">
    <text evidence="9">The sequence shown here is derived from an EMBL/GenBank/DDBJ whole genome shotgun (WGS) entry which is preliminary data.</text>
</comment>
<dbReference type="RefSeq" id="WP_194030751.1">
    <property type="nucleotide sequence ID" value="NZ_JADEWZ010000028.1"/>
</dbReference>
<protein>
    <submittedName>
        <fullName evidence="9">Rhomboid family intramembrane serine protease</fullName>
    </submittedName>
</protein>
<evidence type="ECO:0000256" key="1">
    <source>
        <dbReference type="ARBA" id="ARBA00004141"/>
    </source>
</evidence>
<dbReference type="SUPFAM" id="SSF144091">
    <property type="entry name" value="Rhomboid-like"/>
    <property type="match status" value="1"/>
</dbReference>
<evidence type="ECO:0000259" key="8">
    <source>
        <dbReference type="Pfam" id="PF01694"/>
    </source>
</evidence>
<keyword evidence="10" id="KW-1185">Reference proteome</keyword>
<dbReference type="GO" id="GO:0004252">
    <property type="term" value="F:serine-type endopeptidase activity"/>
    <property type="evidence" value="ECO:0007669"/>
    <property type="project" value="InterPro"/>
</dbReference>
<proteinExistence type="inferred from homology"/>
<sequence>MFKRQPTGSIACPSCRKLVAMEKKKCPHCGRRNPGMWGYARTFQRLGADLGFIEIATWGCIGLYLISLLMDIPGIHGTGMDILSPSPVSNLLLGSTGSIPVFLAGRWWTVLSSGWLHGSLIHIAFNVAWIRHLVPGVAQIYGGARLVVIYTASAIAGSLITSVAGQYLNGLPGIFHGASFSVGASGAIFGLFGALVAYGQVVKGSAIAQQAKIYAIVLFLFGFVFPNTDNWGHLGGFIGGYLAASSPWLTSRYREGHRHLIAAILCLLATALSFPVSVVHALFFLGY</sequence>
<feature type="transmembrane region" description="Helical" evidence="7">
    <location>
        <begin position="231"/>
        <end position="249"/>
    </location>
</feature>
<evidence type="ECO:0000256" key="3">
    <source>
        <dbReference type="ARBA" id="ARBA00022692"/>
    </source>
</evidence>
<keyword evidence="6 7" id="KW-0472">Membrane</keyword>